<proteinExistence type="predicted"/>
<comment type="caution">
    <text evidence="1">The sequence shown here is derived from an EMBL/GenBank/DDBJ whole genome shotgun (WGS) entry which is preliminary data.</text>
</comment>
<keyword evidence="1" id="KW-0496">Mitochondrion</keyword>
<dbReference type="EMBL" id="LKAM01000006">
    <property type="protein sequence ID" value="KUM47938.1"/>
    <property type="molecule type" value="Genomic_DNA"/>
</dbReference>
<geneLocation type="mitochondrion" evidence="1"/>
<organism evidence="1">
    <name type="scientific">Picea glauca</name>
    <name type="common">White spruce</name>
    <name type="synonym">Pinus glauca</name>
    <dbReference type="NCBI Taxonomy" id="3330"/>
    <lineage>
        <taxon>Eukaryota</taxon>
        <taxon>Viridiplantae</taxon>
        <taxon>Streptophyta</taxon>
        <taxon>Embryophyta</taxon>
        <taxon>Tracheophyta</taxon>
        <taxon>Spermatophyta</taxon>
        <taxon>Pinopsida</taxon>
        <taxon>Pinidae</taxon>
        <taxon>Conifers I</taxon>
        <taxon>Pinales</taxon>
        <taxon>Pinaceae</taxon>
        <taxon>Picea</taxon>
    </lineage>
</organism>
<evidence type="ECO:0000313" key="1">
    <source>
        <dbReference type="EMBL" id="KUM47938.1"/>
    </source>
</evidence>
<accession>A0A101LZ87</accession>
<protein>
    <submittedName>
        <fullName evidence="1">Uncharacterized protein</fullName>
    </submittedName>
</protein>
<reference evidence="1" key="1">
    <citation type="journal article" date="2015" name="Genome Biol. Evol.">
        <title>Organellar Genomes of White Spruce (Picea glauca): Assembly and Annotation.</title>
        <authorList>
            <person name="Jackman S.D."/>
            <person name="Warren R.L."/>
            <person name="Gibb E.A."/>
            <person name="Vandervalk B.P."/>
            <person name="Mohamadi H."/>
            <person name="Chu J."/>
            <person name="Raymond A."/>
            <person name="Pleasance S."/>
            <person name="Coope R."/>
            <person name="Wildung M.R."/>
            <person name="Ritland C.E."/>
            <person name="Bousquet J."/>
            <person name="Jones S.J."/>
            <person name="Bohlmann J."/>
            <person name="Birol I."/>
        </authorList>
    </citation>
    <scope>NUCLEOTIDE SEQUENCE [LARGE SCALE GENOMIC DNA]</scope>
    <source>
        <tissue evidence="1">Flushing bud</tissue>
    </source>
</reference>
<dbReference type="AlphaFoldDB" id="A0A101LZ87"/>
<name>A0A101LZ87_PICGL</name>
<sequence>MMGKQRAIELARMLIRMWALYLDPVALELKDLKRPQGCWLST</sequence>
<gene>
    <name evidence="1" type="ORF">ABT39_MTgene4933</name>
</gene>